<dbReference type="InterPro" id="IPR016169">
    <property type="entry name" value="FAD-bd_PCMH_sub2"/>
</dbReference>
<sequence length="470" mass="51604">MPALSMKSCTASKSEITNLLAPLRKCLGEKNVLIALEDRICYAYDGSKQKYLPDIVVRPQTTQHVVEAVRLANEHEIPVYPRGAGSGLTGGAVPVFGGMVLDFAQMNRILEIVPEDLVATVEPGVVTQTLQTEAAKYNLFYPPDPASAAFSTIGGNVAECAGGITGLKYGVTRDYILALEVVLADGSVINTGRKTLKSVTGYDITRLLVGSEGTLGIFTRITVKLIPLPEKIETLLVFFPTPKDAVESASTIISHNILPRALEFIDKSSIDCIKGYRQEIELPEDANAILIIDIDGEEKSVQKGIARVKTFVSEHRAIKIIAASDAKERNDLWEVRRILSPALYKIAPYKINEDICVPRSRILEILHAINDTNSRYPRLKAANFGHIGDGNIHVNVMYEEEGDRPFAEKMIDEIIRSTIRLGGTISGEHGIGNVKSKFLPLEIAPQELQIMKDIKRLFDPKGILNPGKFF</sequence>
<dbReference type="EC" id="1.1.3.15" evidence="7"/>
<evidence type="ECO:0000256" key="3">
    <source>
        <dbReference type="ARBA" id="ARBA00022630"/>
    </source>
</evidence>
<evidence type="ECO:0000256" key="4">
    <source>
        <dbReference type="ARBA" id="ARBA00022827"/>
    </source>
</evidence>
<comment type="similarity">
    <text evidence="2">Belongs to the FAD-binding oxidoreductase/transferase type 4 family.</text>
</comment>
<dbReference type="Pfam" id="PF02913">
    <property type="entry name" value="FAD-oxidase_C"/>
    <property type="match status" value="1"/>
</dbReference>
<evidence type="ECO:0000256" key="1">
    <source>
        <dbReference type="ARBA" id="ARBA00001974"/>
    </source>
</evidence>
<protein>
    <submittedName>
        <fullName evidence="7">Similar to glycolate oxidase subunit GlcD</fullName>
        <ecNumber evidence="7">1.1.3.15</ecNumber>
    </submittedName>
</protein>
<dbReference type="InterPro" id="IPR036318">
    <property type="entry name" value="FAD-bd_PCMH-like_sf"/>
</dbReference>
<keyword evidence="4" id="KW-0274">FAD</keyword>
<reference evidence="7" key="1">
    <citation type="journal article" date="2006" name="Nature">
        <title>Deciphering the evolution and metabolism of an anammox bacterium from a community genome.</title>
        <authorList>
            <person name="Strous M."/>
            <person name="Pelletier E."/>
            <person name="Mangenot S."/>
            <person name="Rattei T."/>
            <person name="Lehner A."/>
            <person name="Taylor M.W."/>
            <person name="Horn M."/>
            <person name="Daims H."/>
            <person name="Bartol-Mavel D."/>
            <person name="Wincker P."/>
            <person name="Barbe V."/>
            <person name="Fonknechten N."/>
            <person name="Vallenet D."/>
            <person name="Segurens B."/>
            <person name="Schenowitz-Truong C."/>
            <person name="Medigue C."/>
            <person name="Collingro A."/>
            <person name="Snel B."/>
            <person name="Dutilh B.E."/>
            <person name="OpDenCamp H.J.M."/>
            <person name="vanDerDrift C."/>
            <person name="Cirpus I."/>
            <person name="vanDePas-Schoonen K.T."/>
            <person name="Harhangi H.R."/>
            <person name="vanNiftrik L."/>
            <person name="Schmid M."/>
            <person name="Keltjens J."/>
            <person name="vanDeVossenberg J."/>
            <person name="Kartal B."/>
            <person name="Meier H."/>
            <person name="Frishman D."/>
            <person name="Huynen M.A."/>
            <person name="Mewes H."/>
            <person name="Weissenbach J."/>
            <person name="Jetten M.S.M."/>
            <person name="Wagner M."/>
            <person name="LePaslier D."/>
        </authorList>
    </citation>
    <scope>NUCLEOTIDE SEQUENCE</scope>
</reference>
<feature type="domain" description="FAD-binding PCMH-type" evidence="6">
    <location>
        <begin position="49"/>
        <end position="228"/>
    </location>
</feature>
<dbReference type="EMBL" id="CT573073">
    <property type="protein sequence ID" value="CAJ71454.1"/>
    <property type="molecule type" value="Genomic_DNA"/>
</dbReference>
<accession>Q1PW53</accession>
<dbReference type="PROSITE" id="PS51387">
    <property type="entry name" value="FAD_PCMH"/>
    <property type="match status" value="1"/>
</dbReference>
<dbReference type="GO" id="GO:0003973">
    <property type="term" value="F:(S)-2-hydroxy-acid oxidase activity"/>
    <property type="evidence" value="ECO:0007669"/>
    <property type="project" value="UniProtKB-EC"/>
</dbReference>
<dbReference type="PANTHER" id="PTHR42934:SF3">
    <property type="entry name" value="D-LACTATE DEHYDROGENASE"/>
    <property type="match status" value="1"/>
</dbReference>
<evidence type="ECO:0000313" key="7">
    <source>
        <dbReference type="EMBL" id="CAJ71454.1"/>
    </source>
</evidence>
<evidence type="ECO:0000256" key="5">
    <source>
        <dbReference type="ARBA" id="ARBA00023002"/>
    </source>
</evidence>
<dbReference type="InterPro" id="IPR016166">
    <property type="entry name" value="FAD-bd_PCMH"/>
</dbReference>
<dbReference type="Pfam" id="PF01565">
    <property type="entry name" value="FAD_binding_4"/>
    <property type="match status" value="1"/>
</dbReference>
<proteinExistence type="inferred from homology"/>
<dbReference type="Gene3D" id="3.30.70.2740">
    <property type="match status" value="1"/>
</dbReference>
<organism evidence="7">
    <name type="scientific">Kuenenia stuttgartiensis</name>
    <dbReference type="NCBI Taxonomy" id="174633"/>
    <lineage>
        <taxon>Bacteria</taxon>
        <taxon>Pseudomonadati</taxon>
        <taxon>Planctomycetota</taxon>
        <taxon>Candidatus Brocadiia</taxon>
        <taxon>Candidatus Brocadiales</taxon>
        <taxon>Candidatus Brocadiaceae</taxon>
        <taxon>Candidatus Kuenenia</taxon>
    </lineage>
</organism>
<dbReference type="FunFam" id="1.10.45.10:FF:000001">
    <property type="entry name" value="D-lactate dehydrogenase mitochondrial"/>
    <property type="match status" value="1"/>
</dbReference>
<keyword evidence="5 7" id="KW-0560">Oxidoreductase</keyword>
<dbReference type="SUPFAM" id="SSF55103">
    <property type="entry name" value="FAD-linked oxidases, C-terminal domain"/>
    <property type="match status" value="1"/>
</dbReference>
<reference evidence="7" key="2">
    <citation type="submission" date="2006-01" db="EMBL/GenBank/DDBJ databases">
        <authorList>
            <person name="Genoscope"/>
        </authorList>
    </citation>
    <scope>NUCLEOTIDE SEQUENCE</scope>
</reference>
<dbReference type="InterPro" id="IPR006094">
    <property type="entry name" value="Oxid_FAD_bind_N"/>
</dbReference>
<dbReference type="SUPFAM" id="SSF56176">
    <property type="entry name" value="FAD-binding/transporter-associated domain-like"/>
    <property type="match status" value="1"/>
</dbReference>
<keyword evidence="3" id="KW-0285">Flavoprotein</keyword>
<dbReference type="Gene3D" id="3.30.465.10">
    <property type="match status" value="1"/>
</dbReference>
<evidence type="ECO:0000256" key="2">
    <source>
        <dbReference type="ARBA" id="ARBA00008000"/>
    </source>
</evidence>
<comment type="cofactor">
    <cofactor evidence="1">
        <name>FAD</name>
        <dbReference type="ChEBI" id="CHEBI:57692"/>
    </cofactor>
</comment>
<name>Q1PW53_KUEST</name>
<dbReference type="InterPro" id="IPR016164">
    <property type="entry name" value="FAD-linked_Oxase-like_C"/>
</dbReference>
<dbReference type="InterPro" id="IPR004113">
    <property type="entry name" value="FAD-bd_oxidored_4_C"/>
</dbReference>
<dbReference type="InterPro" id="IPR051914">
    <property type="entry name" value="FAD-linked_OxidoTrans_Type4"/>
</dbReference>
<dbReference type="InterPro" id="IPR016171">
    <property type="entry name" value="Vanillyl_alc_oxidase_C-sub2"/>
</dbReference>
<dbReference type="Gene3D" id="1.10.45.10">
    <property type="entry name" value="Vanillyl-alcohol Oxidase, Chain A, domain 4"/>
    <property type="match status" value="1"/>
</dbReference>
<dbReference type="PANTHER" id="PTHR42934">
    <property type="entry name" value="GLYCOLATE OXIDASE SUBUNIT GLCD"/>
    <property type="match status" value="1"/>
</dbReference>
<dbReference type="GO" id="GO:0071949">
    <property type="term" value="F:FAD binding"/>
    <property type="evidence" value="ECO:0007669"/>
    <property type="project" value="InterPro"/>
</dbReference>
<evidence type="ECO:0000259" key="6">
    <source>
        <dbReference type="PROSITE" id="PS51387"/>
    </source>
</evidence>
<dbReference type="FunFam" id="3.30.70.2740:FF:000001">
    <property type="entry name" value="D-lactate dehydrogenase mitochondrial"/>
    <property type="match status" value="1"/>
</dbReference>
<gene>
    <name evidence="7" type="primary">glcD</name>
    <name evidence="7" type="ORF">kustc0709</name>
</gene>
<dbReference type="AlphaFoldDB" id="Q1PW53"/>